<organism evidence="7 8">
    <name type="scientific">Dankookia rubra</name>
    <dbReference type="NCBI Taxonomy" id="1442381"/>
    <lineage>
        <taxon>Bacteria</taxon>
        <taxon>Pseudomonadati</taxon>
        <taxon>Pseudomonadota</taxon>
        <taxon>Alphaproteobacteria</taxon>
        <taxon>Acetobacterales</taxon>
        <taxon>Roseomonadaceae</taxon>
        <taxon>Dankookia</taxon>
    </lineage>
</organism>
<dbReference type="Pfam" id="PF07298">
    <property type="entry name" value="NnrU"/>
    <property type="match status" value="1"/>
</dbReference>
<accession>A0A4R5Q821</accession>
<keyword evidence="4 5" id="KW-0472">Membrane</keyword>
<feature type="transmembrane region" description="Helical" evidence="5">
    <location>
        <begin position="35"/>
        <end position="57"/>
    </location>
</feature>
<feature type="transmembrane region" description="Helical" evidence="5">
    <location>
        <begin position="168"/>
        <end position="185"/>
    </location>
</feature>
<dbReference type="PANTHER" id="PTHR35988:SF2">
    <property type="entry name" value="15-CIS-ZETA-CAROTENE ISOMERASE, CHLOROPLASTIC"/>
    <property type="match status" value="1"/>
</dbReference>
<evidence type="ECO:0000313" key="8">
    <source>
        <dbReference type="Proteomes" id="UP000295096"/>
    </source>
</evidence>
<comment type="subcellular location">
    <subcellularLocation>
        <location evidence="1">Membrane</location>
        <topology evidence="1">Multi-pass membrane protein</topology>
    </subcellularLocation>
</comment>
<dbReference type="Gene3D" id="1.20.120.1630">
    <property type="match status" value="1"/>
</dbReference>
<evidence type="ECO:0000313" key="7">
    <source>
        <dbReference type="EMBL" id="TDH59080.1"/>
    </source>
</evidence>
<keyword evidence="2 5" id="KW-0812">Transmembrane</keyword>
<evidence type="ECO:0000256" key="4">
    <source>
        <dbReference type="ARBA" id="ARBA00023136"/>
    </source>
</evidence>
<gene>
    <name evidence="7" type="ORF">E2C06_29315</name>
</gene>
<protein>
    <submittedName>
        <fullName evidence="7">NnrU protein</fullName>
    </submittedName>
</protein>
<keyword evidence="8" id="KW-1185">Reference proteome</keyword>
<dbReference type="Proteomes" id="UP000295096">
    <property type="component" value="Unassembled WGS sequence"/>
</dbReference>
<dbReference type="GO" id="GO:0090471">
    <property type="term" value="F:9,15,9'-tri-cis-zeta-carotene isomerase activity"/>
    <property type="evidence" value="ECO:0007669"/>
    <property type="project" value="TreeGrafter"/>
</dbReference>
<evidence type="ECO:0000256" key="2">
    <source>
        <dbReference type="ARBA" id="ARBA00022692"/>
    </source>
</evidence>
<reference evidence="7 8" key="1">
    <citation type="journal article" date="2016" name="J. Microbiol.">
        <title>Dankookia rubra gen. nov., sp. nov., an alphaproteobacterium isolated from sediment of a shallow stream.</title>
        <authorList>
            <person name="Kim W.H."/>
            <person name="Kim D.H."/>
            <person name="Kang K."/>
            <person name="Ahn T.Y."/>
        </authorList>
    </citation>
    <scope>NUCLEOTIDE SEQUENCE [LARGE SCALE GENOMIC DNA]</scope>
    <source>
        <strain evidence="7 8">JCM30602</strain>
    </source>
</reference>
<dbReference type="RefSeq" id="WP_133292126.1">
    <property type="nucleotide sequence ID" value="NZ_SMSJ01000082.1"/>
</dbReference>
<feature type="transmembrane region" description="Helical" evidence="5">
    <location>
        <begin position="69"/>
        <end position="89"/>
    </location>
</feature>
<keyword evidence="3 5" id="KW-1133">Transmembrane helix</keyword>
<proteinExistence type="predicted"/>
<evidence type="ECO:0000256" key="3">
    <source>
        <dbReference type="ARBA" id="ARBA00022989"/>
    </source>
</evidence>
<feature type="transmembrane region" description="Helical" evidence="5">
    <location>
        <begin position="191"/>
        <end position="211"/>
    </location>
</feature>
<evidence type="ECO:0000256" key="5">
    <source>
        <dbReference type="SAM" id="Phobius"/>
    </source>
</evidence>
<dbReference type="PANTHER" id="PTHR35988">
    <property type="entry name" value="15-CIS-ZETA-CAROTENE ISOMERASE, CHLOROPLASTIC"/>
    <property type="match status" value="1"/>
</dbReference>
<sequence length="227" mass="24087">MAWLLLAALLWIFVHVGISGSGLRGAIAGRIGEGAYRGVFSGLSFLTIALLVRAWGAAETTPLWTAPDWLRWILVLLMLPAFILFVAAVTKPNPTAIGGDRELGAEPRGIQRVTRHPMLWAFALWAFVHLVGNGDSAAIVFFGAFLVTALAGMPSIDAKLAARVPGAWLRLAATTSILPFGAIAAGRNRLVLAEIGWIPPVVGLVAWAALLHFHRSLFGVAPVLMGG</sequence>
<name>A0A4R5Q821_9PROT</name>
<feature type="domain" description="NnrU" evidence="6">
    <location>
        <begin position="4"/>
        <end position="222"/>
    </location>
</feature>
<dbReference type="AlphaFoldDB" id="A0A4R5Q821"/>
<dbReference type="EMBL" id="SMSJ01000082">
    <property type="protein sequence ID" value="TDH59080.1"/>
    <property type="molecule type" value="Genomic_DNA"/>
</dbReference>
<evidence type="ECO:0000259" key="6">
    <source>
        <dbReference type="Pfam" id="PF07298"/>
    </source>
</evidence>
<evidence type="ECO:0000256" key="1">
    <source>
        <dbReference type="ARBA" id="ARBA00004141"/>
    </source>
</evidence>
<comment type="caution">
    <text evidence="7">The sequence shown here is derived from an EMBL/GenBank/DDBJ whole genome shotgun (WGS) entry which is preliminary data.</text>
</comment>
<dbReference type="GO" id="GO:0016020">
    <property type="term" value="C:membrane"/>
    <property type="evidence" value="ECO:0007669"/>
    <property type="project" value="UniProtKB-SubCell"/>
</dbReference>
<dbReference type="InterPro" id="IPR009915">
    <property type="entry name" value="NnrU_dom"/>
</dbReference>
<dbReference type="OrthoDB" id="5293641at2"/>